<sequence>MTVARVAVAMATYNGAAFLDQQLASILTQLPEDGQLVISDDGSRDGTWEKLELLAAQDSRVRLVRGPGRGLLQNFAHALGRADGDIIFLADQDDVWHPDKIEKVLAAFARPEVLAVLHDARVIDGTGKVVAPSYFAIRQTGPGFWHNLKKNGFIGCCMAVRRELVAAALPLPAGIPMHDSYLGLLATCLGEVAYLRCALFDYRRHGGNQTGEQHGGTVKMISQRLGLYRAVRRRARQIKAAGGIDSSAARGGRC</sequence>
<dbReference type="Pfam" id="PF00535">
    <property type="entry name" value="Glycos_transf_2"/>
    <property type="match status" value="1"/>
</dbReference>
<dbReference type="PANTHER" id="PTHR43685:SF2">
    <property type="entry name" value="GLYCOSYLTRANSFERASE 2-LIKE DOMAIN-CONTAINING PROTEIN"/>
    <property type="match status" value="1"/>
</dbReference>
<feature type="domain" description="Glycosyltransferase 2-like" evidence="1">
    <location>
        <begin position="8"/>
        <end position="165"/>
    </location>
</feature>
<dbReference type="InterPro" id="IPR029044">
    <property type="entry name" value="Nucleotide-diphossugar_trans"/>
</dbReference>
<dbReference type="AlphaFoldDB" id="A0A1C6JA39"/>
<organism evidence="2">
    <name type="scientific">uncultured Anaerotruncus sp</name>
    <dbReference type="NCBI Taxonomy" id="905011"/>
    <lineage>
        <taxon>Bacteria</taxon>
        <taxon>Bacillati</taxon>
        <taxon>Bacillota</taxon>
        <taxon>Clostridia</taxon>
        <taxon>Eubacteriales</taxon>
        <taxon>Oscillospiraceae</taxon>
        <taxon>Anaerotruncus</taxon>
        <taxon>environmental samples</taxon>
    </lineage>
</organism>
<evidence type="ECO:0000313" key="2">
    <source>
        <dbReference type="EMBL" id="SCJ78878.1"/>
    </source>
</evidence>
<protein>
    <submittedName>
        <fullName evidence="2">Hyaluronan synthase</fullName>
        <ecNumber evidence="2">2.4.1.212</ecNumber>
    </submittedName>
</protein>
<reference evidence="2" key="1">
    <citation type="submission" date="2015-09" db="EMBL/GenBank/DDBJ databases">
        <authorList>
            <consortium name="Pathogen Informatics"/>
        </authorList>
    </citation>
    <scope>NUCLEOTIDE SEQUENCE</scope>
    <source>
        <strain evidence="2">2789STDY5834896</strain>
    </source>
</reference>
<keyword evidence="2" id="KW-0808">Transferase</keyword>
<keyword evidence="2" id="KW-0328">Glycosyltransferase</keyword>
<dbReference type="SUPFAM" id="SSF53448">
    <property type="entry name" value="Nucleotide-diphospho-sugar transferases"/>
    <property type="match status" value="1"/>
</dbReference>
<dbReference type="EC" id="2.4.1.212" evidence="2"/>
<dbReference type="CDD" id="cd04196">
    <property type="entry name" value="GT_2_like_d"/>
    <property type="match status" value="1"/>
</dbReference>
<accession>A0A1C6JA39</accession>
<name>A0A1C6JA39_9FIRM</name>
<gene>
    <name evidence="2" type="primary">hyaD_1</name>
    <name evidence="2" type="ORF">SAMEA3545359_02027</name>
</gene>
<dbReference type="InterPro" id="IPR050834">
    <property type="entry name" value="Glycosyltransf_2"/>
</dbReference>
<dbReference type="Gene3D" id="3.90.550.10">
    <property type="entry name" value="Spore Coat Polysaccharide Biosynthesis Protein SpsA, Chain A"/>
    <property type="match status" value="1"/>
</dbReference>
<evidence type="ECO:0000259" key="1">
    <source>
        <dbReference type="Pfam" id="PF00535"/>
    </source>
</evidence>
<proteinExistence type="predicted"/>
<dbReference type="PANTHER" id="PTHR43685">
    <property type="entry name" value="GLYCOSYLTRANSFERASE"/>
    <property type="match status" value="1"/>
</dbReference>
<dbReference type="EMBL" id="FMHG01000001">
    <property type="protein sequence ID" value="SCJ78878.1"/>
    <property type="molecule type" value="Genomic_DNA"/>
</dbReference>
<dbReference type="GO" id="GO:0050501">
    <property type="term" value="F:hyaluronan synthase activity"/>
    <property type="evidence" value="ECO:0007669"/>
    <property type="project" value="UniProtKB-EC"/>
</dbReference>
<dbReference type="InterPro" id="IPR001173">
    <property type="entry name" value="Glyco_trans_2-like"/>
</dbReference>